<dbReference type="AlphaFoldDB" id="A0AAU1HYA1"/>
<dbReference type="GO" id="GO:0004144">
    <property type="term" value="F:diacylglycerol O-acyltransferase activity"/>
    <property type="evidence" value="ECO:0007669"/>
    <property type="project" value="InterPro"/>
</dbReference>
<reference evidence="2" key="1">
    <citation type="submission" date="2022-10" db="EMBL/GenBank/DDBJ databases">
        <title>The complete genomes of actinobacterial strains from the NBC collection.</title>
        <authorList>
            <person name="Joergensen T.S."/>
            <person name="Alvarez Arevalo M."/>
            <person name="Sterndorff E.B."/>
            <person name="Faurdal D."/>
            <person name="Vuksanovic O."/>
            <person name="Mourched A.-S."/>
            <person name="Charusanti P."/>
            <person name="Shaw S."/>
            <person name="Blin K."/>
            <person name="Weber T."/>
        </authorList>
    </citation>
    <scope>NUCLEOTIDE SEQUENCE</scope>
    <source>
        <strain evidence="2">NBC 00180</strain>
    </source>
</reference>
<gene>
    <name evidence="2" type="ORF">OG477_21660</name>
</gene>
<organism evidence="2">
    <name type="scientific">Streptomyces sp. NBC_00180</name>
    <dbReference type="NCBI Taxonomy" id="2903632"/>
    <lineage>
        <taxon>Bacteria</taxon>
        <taxon>Bacillati</taxon>
        <taxon>Actinomycetota</taxon>
        <taxon>Actinomycetes</taxon>
        <taxon>Kitasatosporales</taxon>
        <taxon>Streptomycetaceae</taxon>
        <taxon>Streptomyces</taxon>
    </lineage>
</organism>
<accession>A0AAU1HYA1</accession>
<protein>
    <recommendedName>
        <fullName evidence="1">O-acyltransferase WSD1-like N-terminal domain-containing protein</fullName>
    </recommendedName>
</protein>
<dbReference type="InterPro" id="IPR004255">
    <property type="entry name" value="O-acyltransferase_WSD1_N"/>
</dbReference>
<proteinExistence type="predicted"/>
<evidence type="ECO:0000259" key="1">
    <source>
        <dbReference type="Pfam" id="PF03007"/>
    </source>
</evidence>
<sequence length="414" mass="44498">MRLTAVEEGHLRNGMPGTIGIAAVFPGEPFDLAQVRSRVRDRWGGLDRMSLVLGRPGGPAALSGHRWRTARPFDPGVHVSATDQDLRSLLTDGVSDLLPPERPLWRLLVTRQGIVLLAHHALLDGRSLETLFRLLMDDAVSPRAGVPAGADPAAVVRQRPRVGAATVYRELRRIGFPGQPLPAVPDLRPSVAVVELDPQVMRAARRQPAGGRGATLNELLLSAYAGALHACYGPLRTWPKAPTPLYATVPVDLRTRQNAGQLGNGVTALRMPLPVDVESPVARLQACQDEVAGFDRRCDAHRAFLPALKGAARTVPWLAGVMAERLARPELTTSLCTAFKWRDNPSRLHGRPLARIVPLPQLSPPGTANLCLVHTADAYTLTVVSHLRAGDAEMIGDAVAQELKAVAASAAWVS</sequence>
<dbReference type="SUPFAM" id="SSF52777">
    <property type="entry name" value="CoA-dependent acyltransferases"/>
    <property type="match status" value="1"/>
</dbReference>
<feature type="domain" description="O-acyltransferase WSD1-like N-terminal" evidence="1">
    <location>
        <begin position="60"/>
        <end position="164"/>
    </location>
</feature>
<dbReference type="GO" id="GO:0045017">
    <property type="term" value="P:glycerolipid biosynthetic process"/>
    <property type="evidence" value="ECO:0007669"/>
    <property type="project" value="InterPro"/>
</dbReference>
<evidence type="ECO:0000313" key="2">
    <source>
        <dbReference type="EMBL" id="WTP87803.1"/>
    </source>
</evidence>
<dbReference type="EMBL" id="CP108140">
    <property type="protein sequence ID" value="WTP87803.1"/>
    <property type="molecule type" value="Genomic_DNA"/>
</dbReference>
<name>A0AAU1HYA1_9ACTN</name>
<dbReference type="Pfam" id="PF03007">
    <property type="entry name" value="WS_DGAT_cat"/>
    <property type="match status" value="1"/>
</dbReference>